<dbReference type="EMBL" id="LJXB01000066">
    <property type="protein sequence ID" value="KPU60621.1"/>
    <property type="molecule type" value="Genomic_DNA"/>
</dbReference>
<evidence type="ECO:0000313" key="4">
    <source>
        <dbReference type="Proteomes" id="UP000050349"/>
    </source>
</evidence>
<keyword evidence="1" id="KW-0964">Secreted</keyword>
<comment type="similarity">
    <text evidence="1">Belongs to the LRR-containing bacterial E3 ligase family.</text>
</comment>
<name>A0A0P8XTL9_PSEFL</name>
<dbReference type="GO" id="GO:0016567">
    <property type="term" value="P:protein ubiquitination"/>
    <property type="evidence" value="ECO:0007669"/>
    <property type="project" value="InterPro"/>
</dbReference>
<proteinExistence type="inferred from homology"/>
<evidence type="ECO:0000313" key="3">
    <source>
        <dbReference type="EMBL" id="KPU60621.1"/>
    </source>
</evidence>
<dbReference type="Proteomes" id="UP000050349">
    <property type="component" value="Unassembled WGS sequence"/>
</dbReference>
<dbReference type="PROSITE" id="PS52053">
    <property type="entry name" value="NEL"/>
    <property type="match status" value="1"/>
</dbReference>
<comment type="caution">
    <text evidence="3">The sequence shown here is derived from an EMBL/GenBank/DDBJ whole genome shotgun (WGS) entry which is preliminary data.</text>
</comment>
<dbReference type="Pfam" id="PF14496">
    <property type="entry name" value="NEL"/>
    <property type="match status" value="1"/>
</dbReference>
<organism evidence="3 4">
    <name type="scientific">Pseudomonas fluorescens</name>
    <dbReference type="NCBI Taxonomy" id="294"/>
    <lineage>
        <taxon>Bacteria</taxon>
        <taxon>Pseudomonadati</taxon>
        <taxon>Pseudomonadota</taxon>
        <taxon>Gammaproteobacteria</taxon>
        <taxon>Pseudomonadales</taxon>
        <taxon>Pseudomonadaceae</taxon>
        <taxon>Pseudomonas</taxon>
    </lineage>
</organism>
<evidence type="ECO:0000259" key="2">
    <source>
        <dbReference type="PROSITE" id="PS52053"/>
    </source>
</evidence>
<protein>
    <recommendedName>
        <fullName evidence="2">NEL domain-containing protein</fullName>
    </recommendedName>
</protein>
<evidence type="ECO:0000256" key="1">
    <source>
        <dbReference type="PROSITE-ProRule" id="PRU01398"/>
    </source>
</evidence>
<reference evidence="3 4" key="1">
    <citation type="submission" date="2015-09" db="EMBL/GenBank/DDBJ databases">
        <authorList>
            <person name="Jackson K.R."/>
            <person name="Lunt B.L."/>
            <person name="Fisher J.N.B."/>
            <person name="Gardner A.V."/>
            <person name="Bailey M.E."/>
            <person name="Deus L.M."/>
            <person name="Earl A.S."/>
            <person name="Gibby P.D."/>
            <person name="Hartmann K.A."/>
            <person name="Liu J.E."/>
            <person name="Manci A.M."/>
            <person name="Nielsen D.A."/>
            <person name="Solomon M.B."/>
            <person name="Breakwell D.P."/>
            <person name="Burnett S.H."/>
            <person name="Grose J.H."/>
        </authorList>
    </citation>
    <scope>NUCLEOTIDE SEQUENCE [LARGE SCALE GENOMIC DNA]</scope>
    <source>
        <strain evidence="3 4">S613</strain>
    </source>
</reference>
<dbReference type="PATRIC" id="fig|294.162.peg.1645"/>
<keyword evidence="1" id="KW-0833">Ubl conjugation pathway</keyword>
<feature type="domain" description="NEL" evidence="2">
    <location>
        <begin position="67"/>
        <end position="185"/>
    </location>
</feature>
<dbReference type="InterPro" id="IPR029487">
    <property type="entry name" value="NEL_dom"/>
</dbReference>
<comment type="caution">
    <text evidence="1">Lacks conserved residue(s) required for the propagation of feature annotation.</text>
</comment>
<accession>A0A0P8XTL9</accession>
<sequence length="185" mass="21263">MEQPYLTTLDLRDNRIHRVPQAVLNQAIARDRVLLWNNPLTDEDTLQRLVRHREQTGINLWLSTPGPGYLQPSAWLHGIEVAQRDARLQVWQRLALRPRGQRFLGTVSSLALTADFQVDYLDLQARVWRLLTEADASQELWERLNQDAPLPAGAFDNPFATFTALEDRAKLYTDWVALGRPFPIA</sequence>
<gene>
    <name evidence="3" type="ORF">AN403_4405</name>
</gene>
<dbReference type="GO" id="GO:0005576">
    <property type="term" value="C:extracellular region"/>
    <property type="evidence" value="ECO:0007669"/>
    <property type="project" value="UniProtKB-UniRule"/>
</dbReference>
<dbReference type="AlphaFoldDB" id="A0A0P8XTL9"/>
<keyword evidence="1" id="KW-1035">Host cytoplasm</keyword>
<dbReference type="GO" id="GO:0004842">
    <property type="term" value="F:ubiquitin-protein transferase activity"/>
    <property type="evidence" value="ECO:0007669"/>
    <property type="project" value="InterPro"/>
</dbReference>